<dbReference type="Gene3D" id="4.10.60.10">
    <property type="entry name" value="Zinc finger, CCHC-type"/>
    <property type="match status" value="1"/>
</dbReference>
<evidence type="ECO:0000256" key="1">
    <source>
        <dbReference type="PROSITE-ProRule" id="PRU00047"/>
    </source>
</evidence>
<keyword evidence="1" id="KW-0862">Zinc</keyword>
<proteinExistence type="predicted"/>
<evidence type="ECO:0000259" key="2">
    <source>
        <dbReference type="PROSITE" id="PS50158"/>
    </source>
</evidence>
<evidence type="ECO:0000313" key="3">
    <source>
        <dbReference type="EMBL" id="GAA5794782.1"/>
    </source>
</evidence>
<gene>
    <name evidence="3" type="ORF">HPULCUR_000129</name>
</gene>
<sequence length="368" mass="41363">MSDIPTESWTTVAARGAKTKVLRSAPTPEVQSPLIGEDVFEHEDLNKQILARKASAILQQALTPGTVLFSFPKKLFKVYTDAYVAIKNQIGKISGCIPISHYNSKQIAESLVEIKFQDPSHVDLAISKGVTIGDMVFNGVSSKDDMASRPLTHVRMTMLHLPDEDEFIMGLKQSMRPYGRIHQIKKYYRNGFYESKVSVLLDTASGYLDDDGEFQKPAPLTRNILLDKWNIIVPVWHKGADPLCGFCRFSGHKITKRPELKKQKCFKCNNRGHTRNFCPKKDSSTAMDIHDTTVMIKNKMVIEVEDDDCDKEVPRAPSKPIRIASEDVDKADDAEELPLAAKYFNENPNGTLSKSNCILVSRCLIRVF</sequence>
<dbReference type="SUPFAM" id="SSF57756">
    <property type="entry name" value="Retrovirus zinc finger-like domains"/>
    <property type="match status" value="1"/>
</dbReference>
<organism evidence="3 4">
    <name type="scientific">Helicostylum pulchrum</name>
    <dbReference type="NCBI Taxonomy" id="562976"/>
    <lineage>
        <taxon>Eukaryota</taxon>
        <taxon>Fungi</taxon>
        <taxon>Fungi incertae sedis</taxon>
        <taxon>Mucoromycota</taxon>
        <taxon>Mucoromycotina</taxon>
        <taxon>Mucoromycetes</taxon>
        <taxon>Mucorales</taxon>
        <taxon>Mucorineae</taxon>
        <taxon>Mucoraceae</taxon>
        <taxon>Helicostylum</taxon>
    </lineage>
</organism>
<keyword evidence="1" id="KW-0863">Zinc-finger</keyword>
<keyword evidence="1" id="KW-0479">Metal-binding</keyword>
<evidence type="ECO:0000313" key="4">
    <source>
        <dbReference type="Proteomes" id="UP001476247"/>
    </source>
</evidence>
<name>A0ABP9XL41_9FUNG</name>
<keyword evidence="4" id="KW-1185">Reference proteome</keyword>
<dbReference type="Proteomes" id="UP001476247">
    <property type="component" value="Unassembled WGS sequence"/>
</dbReference>
<protein>
    <recommendedName>
        <fullName evidence="2">CCHC-type domain-containing protein</fullName>
    </recommendedName>
</protein>
<reference evidence="3 4" key="1">
    <citation type="submission" date="2024-04" db="EMBL/GenBank/DDBJ databases">
        <title>genome sequences of Mucor flavus KT1a and Helicostylum pulchrum KT1b strains isolation_sourced from the surface of a dry-aged beef.</title>
        <authorList>
            <person name="Toyotome T."/>
            <person name="Hosono M."/>
            <person name="Torimaru M."/>
            <person name="Fukuda K."/>
            <person name="Mikami N."/>
        </authorList>
    </citation>
    <scope>NUCLEOTIDE SEQUENCE [LARGE SCALE GENOMIC DNA]</scope>
    <source>
        <strain evidence="3 4">KT1b</strain>
    </source>
</reference>
<feature type="domain" description="CCHC-type" evidence="2">
    <location>
        <begin position="264"/>
        <end position="280"/>
    </location>
</feature>
<comment type="caution">
    <text evidence="3">The sequence shown here is derived from an EMBL/GenBank/DDBJ whole genome shotgun (WGS) entry which is preliminary data.</text>
</comment>
<dbReference type="InterPro" id="IPR001878">
    <property type="entry name" value="Znf_CCHC"/>
</dbReference>
<accession>A0ABP9XL41</accession>
<dbReference type="InterPro" id="IPR036875">
    <property type="entry name" value="Znf_CCHC_sf"/>
</dbReference>
<dbReference type="PROSITE" id="PS50158">
    <property type="entry name" value="ZF_CCHC"/>
    <property type="match status" value="1"/>
</dbReference>
<dbReference type="EMBL" id="BAABUJ010000004">
    <property type="protein sequence ID" value="GAA5794782.1"/>
    <property type="molecule type" value="Genomic_DNA"/>
</dbReference>